<keyword evidence="1" id="KW-0472">Membrane</keyword>
<comment type="caution">
    <text evidence="2">The sequence shown here is derived from an EMBL/GenBank/DDBJ whole genome shotgun (WGS) entry which is preliminary data.</text>
</comment>
<organism evidence="2 3">
    <name type="scientific">Candidatus Kuenenbacteria bacterium CG1_02_38_13</name>
    <dbReference type="NCBI Taxonomy" id="1805235"/>
    <lineage>
        <taxon>Bacteria</taxon>
        <taxon>Candidatus Kueneniibacteriota</taxon>
    </lineage>
</organism>
<evidence type="ECO:0000313" key="2">
    <source>
        <dbReference type="EMBL" id="OIO16604.1"/>
    </source>
</evidence>
<evidence type="ECO:0000313" key="3">
    <source>
        <dbReference type="Proteomes" id="UP000182465"/>
    </source>
</evidence>
<evidence type="ECO:0000256" key="1">
    <source>
        <dbReference type="SAM" id="Phobius"/>
    </source>
</evidence>
<keyword evidence="1" id="KW-0812">Transmembrane</keyword>
<sequence length="465" mass="52030">MRSISKNSAEEKGNVLILVLVTIAIFSFVSLGIASMAIMQHRLANQKVSWQLAINIAEAGLDYYRWHLAHAPEDFEGESGIHDYTDQYSGTAGQFNLEITAPSECSSVVTIKSTGYTNQYPNIKRVVQIKYGLASMASFAFITNSDAWFGDTEILQGPVHANSGIRQDGTNNAVMTSAKETYTCQPYHGCDPAESKAGIWGSGGDQELWDFPTSNIDFDMLTVDLNDLKTLAETSGIYLHQQGLGYRVNFKADGTIDVYRVTKLRNNVWYYGMDGEWHRGSWDIDSQTFDSSYPLPTECAIIFVEDNVWVDGVVNGETTLVAAKLPEVPNNRRNIIINGNLTYAEKNGQHTLGLIAQQDIMVPLYAAPDNLEINAVMLAQNGSVYRPYYYYPSPYYVRDTITTYGTIITNHVWTWSWVDGSGECISGYCNTNTVYDAHLNYNPPPGFPTYGDYKFLQWEEVTEKQ</sequence>
<reference evidence="2 3" key="1">
    <citation type="journal article" date="2016" name="Environ. Microbiol.">
        <title>Genomic resolution of a cold subsurface aquifer community provides metabolic insights for novel microbes adapted to high CO concentrations.</title>
        <authorList>
            <person name="Probst A.J."/>
            <person name="Castelle C.J."/>
            <person name="Singh A."/>
            <person name="Brown C.T."/>
            <person name="Anantharaman K."/>
            <person name="Sharon I."/>
            <person name="Hug L.A."/>
            <person name="Burstein D."/>
            <person name="Emerson J.B."/>
            <person name="Thomas B.C."/>
            <person name="Banfield J.F."/>
        </authorList>
    </citation>
    <scope>NUCLEOTIDE SEQUENCE [LARGE SCALE GENOMIC DNA]</scope>
    <source>
        <strain evidence="2">CG1_02_38_13</strain>
    </source>
</reference>
<gene>
    <name evidence="2" type="ORF">AUJ29_02510</name>
</gene>
<dbReference type="Proteomes" id="UP000182465">
    <property type="component" value="Unassembled WGS sequence"/>
</dbReference>
<feature type="transmembrane region" description="Helical" evidence="1">
    <location>
        <begin position="15"/>
        <end position="39"/>
    </location>
</feature>
<proteinExistence type="predicted"/>
<keyword evidence="1" id="KW-1133">Transmembrane helix</keyword>
<accession>A0A1J4TW98</accession>
<dbReference type="AlphaFoldDB" id="A0A1J4TW98"/>
<evidence type="ECO:0008006" key="4">
    <source>
        <dbReference type="Google" id="ProtNLM"/>
    </source>
</evidence>
<dbReference type="EMBL" id="MNVB01000056">
    <property type="protein sequence ID" value="OIO16604.1"/>
    <property type="molecule type" value="Genomic_DNA"/>
</dbReference>
<protein>
    <recommendedName>
        <fullName evidence="4">Type 4 fimbrial biogenesis protein PilX N-terminal domain-containing protein</fullName>
    </recommendedName>
</protein>
<name>A0A1J4TW98_9BACT</name>